<feature type="domain" description="ZP" evidence="3">
    <location>
        <begin position="41"/>
        <end position="293"/>
    </location>
</feature>
<keyword evidence="2" id="KW-0812">Transmembrane</keyword>
<dbReference type="InParanoid" id="A0A6P7ZEW4"/>
<proteinExistence type="predicted"/>
<accession>A0A6P7ZEW4</accession>
<dbReference type="Pfam" id="PF00100">
    <property type="entry name" value="Zona_pellucida"/>
    <property type="match status" value="1"/>
</dbReference>
<dbReference type="InterPro" id="IPR055355">
    <property type="entry name" value="ZP-C"/>
</dbReference>
<evidence type="ECO:0000313" key="5">
    <source>
        <dbReference type="RefSeq" id="XP_030075016.1"/>
    </source>
</evidence>
<dbReference type="AlphaFoldDB" id="A0A6P7ZEW4"/>
<evidence type="ECO:0000256" key="1">
    <source>
        <dbReference type="ARBA" id="ARBA00023157"/>
    </source>
</evidence>
<keyword evidence="4" id="KW-1185">Reference proteome</keyword>
<dbReference type="PANTHER" id="PTHR11576:SF3">
    <property type="entry name" value="SI:CH211-14A17.6-RELATED"/>
    <property type="match status" value="1"/>
</dbReference>
<dbReference type="RefSeq" id="XP_030075016.1">
    <property type="nucleotide sequence ID" value="XM_030219156.1"/>
</dbReference>
<dbReference type="Proteomes" id="UP000515156">
    <property type="component" value="Chromosome 11"/>
</dbReference>
<dbReference type="KEGG" id="muo:115480462"/>
<dbReference type="GO" id="GO:0031012">
    <property type="term" value="C:extracellular matrix"/>
    <property type="evidence" value="ECO:0007669"/>
    <property type="project" value="TreeGrafter"/>
</dbReference>
<dbReference type="Gene3D" id="2.60.40.4100">
    <property type="entry name" value="Zona pellucida, ZP-C domain"/>
    <property type="match status" value="1"/>
</dbReference>
<dbReference type="GO" id="GO:0032190">
    <property type="term" value="F:acrosin binding"/>
    <property type="evidence" value="ECO:0007669"/>
    <property type="project" value="TreeGrafter"/>
</dbReference>
<reference evidence="5" key="2">
    <citation type="submission" date="2025-08" db="UniProtKB">
        <authorList>
            <consortium name="RefSeq"/>
        </authorList>
    </citation>
    <scope>IDENTIFICATION</scope>
</reference>
<evidence type="ECO:0000256" key="2">
    <source>
        <dbReference type="SAM" id="Phobius"/>
    </source>
</evidence>
<sequence>MQWGKPGLDLLPSNSGANMLLPTRFMTNYQYLAPSNSLFYECNATGIGLAIKVDPLGTGYMLDPLSLHLGSCLYSSITELKGYIVFEYKLRDCGFSRLTSGAKVEYFTNLVYSPPLNKERYYSKSINERINCTSYRKLSPTPTPLSNIVAQLSGFGHLIFQSRLMNQDFSSPSNTSVYPLGSPINVEFTVQSSFHQPMKIYIEESTAAPSRNLSTASLNYSVINNHGCFMDGKVAASKFMPRPTDGSIRLSLQAFQFTNRDSDIYLHFTVLVWDPKMLTDPTKKACSFNRDTGRWEHLDDSSLSSICNCCDFVCQSSESRRHKRDLEDFEDLDGLVHTVVLGPIMVQTFGPKVGNFVWDTLNGSRMTNASREKYPSAVPPAVGALLMEAALFLLLCLGVCLYTRWGHNPFQNLDGASAPLIQ</sequence>
<dbReference type="InterPro" id="IPR042235">
    <property type="entry name" value="ZP-C_dom"/>
</dbReference>
<dbReference type="GO" id="GO:0035803">
    <property type="term" value="P:egg coat formation"/>
    <property type="evidence" value="ECO:0007669"/>
    <property type="project" value="TreeGrafter"/>
</dbReference>
<keyword evidence="2" id="KW-1133">Transmembrane helix</keyword>
<dbReference type="GO" id="GO:2000344">
    <property type="term" value="P:positive regulation of acrosome reaction"/>
    <property type="evidence" value="ECO:0007669"/>
    <property type="project" value="TreeGrafter"/>
</dbReference>
<evidence type="ECO:0000313" key="4">
    <source>
        <dbReference type="Proteomes" id="UP000515156"/>
    </source>
</evidence>
<dbReference type="FunFam" id="2.60.40.4100:FF:000002">
    <property type="entry name" value="Zona pellucida sperm-binding protein 3"/>
    <property type="match status" value="1"/>
</dbReference>
<dbReference type="Gene3D" id="2.60.40.3210">
    <property type="entry name" value="Zona pellucida, ZP-N domain"/>
    <property type="match status" value="1"/>
</dbReference>
<feature type="transmembrane region" description="Helical" evidence="2">
    <location>
        <begin position="381"/>
        <end position="402"/>
    </location>
</feature>
<keyword evidence="2" id="KW-0472">Membrane</keyword>
<name>A0A6P7ZEW4_9AMPH</name>
<dbReference type="InterPro" id="IPR001507">
    <property type="entry name" value="ZP_dom"/>
</dbReference>
<dbReference type="SMART" id="SM00241">
    <property type="entry name" value="ZP"/>
    <property type="match status" value="1"/>
</dbReference>
<dbReference type="PROSITE" id="PS51034">
    <property type="entry name" value="ZP_2"/>
    <property type="match status" value="1"/>
</dbReference>
<gene>
    <name evidence="5" type="primary">LOC115480462</name>
</gene>
<dbReference type="GeneID" id="115480462"/>
<keyword evidence="1" id="KW-1015">Disulfide bond</keyword>
<organism evidence="4 5">
    <name type="scientific">Microcaecilia unicolor</name>
    <dbReference type="NCBI Taxonomy" id="1415580"/>
    <lineage>
        <taxon>Eukaryota</taxon>
        <taxon>Metazoa</taxon>
        <taxon>Chordata</taxon>
        <taxon>Craniata</taxon>
        <taxon>Vertebrata</taxon>
        <taxon>Euteleostomi</taxon>
        <taxon>Amphibia</taxon>
        <taxon>Gymnophiona</taxon>
        <taxon>Siphonopidae</taxon>
        <taxon>Microcaecilia</taxon>
    </lineage>
</organism>
<dbReference type="GO" id="GO:0007339">
    <property type="term" value="P:binding of sperm to zona pellucida"/>
    <property type="evidence" value="ECO:0007669"/>
    <property type="project" value="TreeGrafter"/>
</dbReference>
<dbReference type="PANTHER" id="PTHR11576">
    <property type="entry name" value="ZONA PELLUCIDA SPERM-BINDING PROTEIN 3"/>
    <property type="match status" value="1"/>
</dbReference>
<dbReference type="OrthoDB" id="9928644at2759"/>
<reference evidence="4" key="1">
    <citation type="submission" date="2024-06" db="UniProtKB">
        <authorList>
            <consortium name="RefSeq"/>
        </authorList>
    </citation>
    <scope>NUCLEOTIDE SEQUENCE [LARGE SCALE GENOMIC DNA]</scope>
</reference>
<protein>
    <submittedName>
        <fullName evidence="5">Zona pellucida sperm-binding protein 3-like isoform X1</fullName>
    </submittedName>
</protein>
<evidence type="ECO:0000259" key="3">
    <source>
        <dbReference type="PROSITE" id="PS51034"/>
    </source>
</evidence>